<evidence type="ECO:0000259" key="4">
    <source>
        <dbReference type="Pfam" id="PF00149"/>
    </source>
</evidence>
<evidence type="ECO:0000313" key="6">
    <source>
        <dbReference type="Proteomes" id="UP001162891"/>
    </source>
</evidence>
<dbReference type="SUPFAM" id="SSF56300">
    <property type="entry name" value="Metallo-dependent phosphatases"/>
    <property type="match status" value="1"/>
</dbReference>
<evidence type="ECO:0000256" key="3">
    <source>
        <dbReference type="SAM" id="SignalP"/>
    </source>
</evidence>
<dbReference type="PROSITE" id="PS51257">
    <property type="entry name" value="PROKAR_LIPOPROTEIN"/>
    <property type="match status" value="1"/>
</dbReference>
<dbReference type="InterPro" id="IPR051558">
    <property type="entry name" value="Metallophosphoesterase_PAP"/>
</dbReference>
<dbReference type="EMBL" id="AP025591">
    <property type="protein sequence ID" value="BDG05132.1"/>
    <property type="molecule type" value="Genomic_DNA"/>
</dbReference>
<gene>
    <name evidence="5" type="ORF">AMOR_41280</name>
</gene>
<keyword evidence="2" id="KW-0378">Hydrolase</keyword>
<sequence length="300" mass="32700">MRCRRLAALGALLVLAGCARDLGDPDAIAGRLQDPVRFAVIGDYGNGSVPEGDVAKLVEAWRPEFVVTTGDNNYPAGAADTIDDNVGKDWSSFIAPYHGRYGTGAATNAFFPVLGNHDWGTPGALPYLEYFTLPGNGRYYDVVKGVVHVVAADSDPREPDGVEAGSTQERWLCDTLRASGARWKLVFLHHPPWSSGHHGPFPVVQWPFQACGAHAVFAGHDHDYERIQRDGIVYFVNGLGGQEPYPFHRVPVVGSRARFDGEFGAQLVEADARTLLIRFYTRRGDLIDWVALGEDAGEPP</sequence>
<protein>
    <recommendedName>
        <fullName evidence="4">Calcineurin-like phosphoesterase domain-containing protein</fullName>
    </recommendedName>
</protein>
<evidence type="ECO:0000256" key="2">
    <source>
        <dbReference type="ARBA" id="ARBA00022801"/>
    </source>
</evidence>
<name>A0ABM7X068_9BACT</name>
<dbReference type="InterPro" id="IPR029052">
    <property type="entry name" value="Metallo-depent_PP-like"/>
</dbReference>
<dbReference type="RefSeq" id="WP_248353686.1">
    <property type="nucleotide sequence ID" value="NZ_AP025591.1"/>
</dbReference>
<dbReference type="PANTHER" id="PTHR10161:SF14">
    <property type="entry name" value="TARTRATE-RESISTANT ACID PHOSPHATASE TYPE 5"/>
    <property type="match status" value="1"/>
</dbReference>
<feature type="chain" id="PRO_5046214889" description="Calcineurin-like phosphoesterase domain-containing protein" evidence="3">
    <location>
        <begin position="20"/>
        <end position="300"/>
    </location>
</feature>
<organism evidence="5 6">
    <name type="scientific">Anaeromyxobacter oryzae</name>
    <dbReference type="NCBI Taxonomy" id="2918170"/>
    <lineage>
        <taxon>Bacteria</taxon>
        <taxon>Pseudomonadati</taxon>
        <taxon>Myxococcota</taxon>
        <taxon>Myxococcia</taxon>
        <taxon>Myxococcales</taxon>
        <taxon>Cystobacterineae</taxon>
        <taxon>Anaeromyxobacteraceae</taxon>
        <taxon>Anaeromyxobacter</taxon>
    </lineage>
</organism>
<dbReference type="Gene3D" id="3.60.21.10">
    <property type="match status" value="1"/>
</dbReference>
<accession>A0ABM7X068</accession>
<keyword evidence="6" id="KW-1185">Reference proteome</keyword>
<feature type="signal peptide" evidence="3">
    <location>
        <begin position="1"/>
        <end position="19"/>
    </location>
</feature>
<dbReference type="Proteomes" id="UP001162891">
    <property type="component" value="Chromosome"/>
</dbReference>
<dbReference type="Pfam" id="PF00149">
    <property type="entry name" value="Metallophos"/>
    <property type="match status" value="1"/>
</dbReference>
<dbReference type="InterPro" id="IPR004843">
    <property type="entry name" value="Calcineurin-like_PHP"/>
</dbReference>
<reference evidence="6" key="1">
    <citation type="journal article" date="2022" name="Int. J. Syst. Evol. Microbiol.">
        <title>Anaeromyxobacter oryzae sp. nov., Anaeromyxobacter diazotrophicus sp. nov. and Anaeromyxobacter paludicola sp. nov., isolated from paddy soils.</title>
        <authorList>
            <person name="Itoh H."/>
            <person name="Xu Z."/>
            <person name="Mise K."/>
            <person name="Masuda Y."/>
            <person name="Ushijima N."/>
            <person name="Hayakawa C."/>
            <person name="Shiratori Y."/>
            <person name="Senoo K."/>
        </authorList>
    </citation>
    <scope>NUCLEOTIDE SEQUENCE [LARGE SCALE GENOMIC DNA]</scope>
    <source>
        <strain evidence="6">Red232</strain>
    </source>
</reference>
<evidence type="ECO:0000256" key="1">
    <source>
        <dbReference type="ARBA" id="ARBA00022729"/>
    </source>
</evidence>
<dbReference type="PANTHER" id="PTHR10161">
    <property type="entry name" value="TARTRATE-RESISTANT ACID PHOSPHATASE TYPE 5"/>
    <property type="match status" value="1"/>
</dbReference>
<keyword evidence="1 3" id="KW-0732">Signal</keyword>
<proteinExistence type="predicted"/>
<evidence type="ECO:0000313" key="5">
    <source>
        <dbReference type="EMBL" id="BDG05132.1"/>
    </source>
</evidence>
<feature type="domain" description="Calcineurin-like phosphoesterase" evidence="4">
    <location>
        <begin position="37"/>
        <end position="224"/>
    </location>
</feature>